<feature type="transmembrane region" description="Helical" evidence="7">
    <location>
        <begin position="393"/>
        <end position="417"/>
    </location>
</feature>
<dbReference type="PANTHER" id="PTHR21229">
    <property type="entry name" value="LUNG SEVEN TRANSMEMBRANE RECEPTOR"/>
    <property type="match status" value="1"/>
</dbReference>
<feature type="transmembrane region" description="Helical" evidence="7">
    <location>
        <begin position="437"/>
        <end position="460"/>
    </location>
</feature>
<keyword evidence="5 7" id="KW-0472">Membrane</keyword>
<comment type="subcellular location">
    <subcellularLocation>
        <location evidence="1">Membrane</location>
        <topology evidence="1">Multi-pass membrane protein</topology>
    </subcellularLocation>
</comment>
<evidence type="ECO:0000259" key="8">
    <source>
        <dbReference type="Pfam" id="PF06814"/>
    </source>
</evidence>
<keyword evidence="4 7" id="KW-1133">Transmembrane helix</keyword>
<gene>
    <name evidence="9" type="ORF">Ccrd_023871</name>
</gene>
<evidence type="ECO:0000256" key="6">
    <source>
        <dbReference type="SAM" id="MobiDB-lite"/>
    </source>
</evidence>
<evidence type="ECO:0000313" key="9">
    <source>
        <dbReference type="EMBL" id="KVH97912.1"/>
    </source>
</evidence>
<dbReference type="PANTHER" id="PTHR21229:SF15">
    <property type="entry name" value="LUNG SEVEN TRANSMEMBRANE RECEPTOR FAMILY PROTEIN"/>
    <property type="match status" value="1"/>
</dbReference>
<evidence type="ECO:0000256" key="1">
    <source>
        <dbReference type="ARBA" id="ARBA00004141"/>
    </source>
</evidence>
<sequence>MPLPDSLTPISFLLLLSLICIHASVHNYAGLKFSRKGNAYVVHGGSEGIYYSHPNLNQSSASSNGDAYIRFEKIIFRRPQEASNFSTGLIYAILFEVDDRETIGGSAYGGQRAICCTSDLAKLGACKEGEVIHRLSAINPGWPEVFGVSFDVNEEISTMQPRSVQITRTGMYNLYFMHCEPRLGDMVVEGKTIWKNPSGYLPGRMAPLLNFYGFMSLAFLVLGIFWFSQYARYWKEVLQLQNCITLVITLGMFEMALWYFDYAEFNESGVRPTGITIWAVTFGTVKRTVSRLIILTVSMGYGVVRPTLGGLTSKVVMLGGTFFLASEVLELVEHVGAVSDLSGKAMLFLSLPVAVLDAFFVLWIFTSLSATLNKLQAKRMMAKLDIYRKFTNALAVAVIVSVGWICYEELLTMWHASSFFQLYFKSTDIYNEQWQNAWIIPAFWQVLSFSLLCVICALWAPSQNSMRYAYSDDGSEEFDKEDSLTLIKPSAAVSTKDENELGSVQIEREDGEEDKRE</sequence>
<protein>
    <submittedName>
        <fullName evidence="9">Transmembrane receptor, eukaryota</fullName>
    </submittedName>
</protein>
<accession>A0A124SDT0</accession>
<evidence type="ECO:0000256" key="3">
    <source>
        <dbReference type="ARBA" id="ARBA00022729"/>
    </source>
</evidence>
<name>A0A124SDT0_CYNCS</name>
<dbReference type="AlphaFoldDB" id="A0A124SDT0"/>
<comment type="caution">
    <text evidence="9">The sequence shown here is derived from an EMBL/GenBank/DDBJ whole genome shotgun (WGS) entry which is preliminary data.</text>
</comment>
<dbReference type="OMA" id="TWGFYDF"/>
<keyword evidence="2 7" id="KW-0812">Transmembrane</keyword>
<proteinExistence type="predicted"/>
<keyword evidence="9" id="KW-0675">Receptor</keyword>
<feature type="region of interest" description="Disordered" evidence="6">
    <location>
        <begin position="490"/>
        <end position="517"/>
    </location>
</feature>
<keyword evidence="3" id="KW-0732">Signal</keyword>
<evidence type="ECO:0000313" key="10">
    <source>
        <dbReference type="Proteomes" id="UP000243975"/>
    </source>
</evidence>
<feature type="transmembrane region" description="Helical" evidence="7">
    <location>
        <begin position="239"/>
        <end position="260"/>
    </location>
</feature>
<feature type="transmembrane region" description="Helical" evidence="7">
    <location>
        <begin position="345"/>
        <end position="372"/>
    </location>
</feature>
<dbReference type="EMBL" id="LEKV01003815">
    <property type="protein sequence ID" value="KVH97912.1"/>
    <property type="molecule type" value="Genomic_DNA"/>
</dbReference>
<keyword evidence="10" id="KW-1185">Reference proteome</keyword>
<dbReference type="GO" id="GO:0005794">
    <property type="term" value="C:Golgi apparatus"/>
    <property type="evidence" value="ECO:0007669"/>
    <property type="project" value="TreeGrafter"/>
</dbReference>
<dbReference type="Pfam" id="PF06814">
    <property type="entry name" value="GOST_TM"/>
    <property type="match status" value="1"/>
</dbReference>
<dbReference type="Proteomes" id="UP000243975">
    <property type="component" value="Unassembled WGS sequence"/>
</dbReference>
<feature type="domain" description="GOST seven transmembrane" evidence="8">
    <location>
        <begin position="207"/>
        <end position="465"/>
    </location>
</feature>
<dbReference type="InterPro" id="IPR053937">
    <property type="entry name" value="GOST_TM"/>
</dbReference>
<reference evidence="9 10" key="1">
    <citation type="journal article" date="2016" name="Sci. Rep.">
        <title>The genome sequence of the outbreeding globe artichoke constructed de novo incorporating a phase-aware low-pass sequencing strategy of F1 progeny.</title>
        <authorList>
            <person name="Scaglione D."/>
            <person name="Reyes-Chin-Wo S."/>
            <person name="Acquadro A."/>
            <person name="Froenicke L."/>
            <person name="Portis E."/>
            <person name="Beitel C."/>
            <person name="Tirone M."/>
            <person name="Mauro R."/>
            <person name="Lo Monaco A."/>
            <person name="Mauromicale G."/>
            <person name="Faccioli P."/>
            <person name="Cattivelli L."/>
            <person name="Rieseberg L."/>
            <person name="Michelmore R."/>
            <person name="Lanteri S."/>
        </authorList>
    </citation>
    <scope>NUCLEOTIDE SEQUENCE [LARGE SCALE GENOMIC DNA]</scope>
    <source>
        <strain evidence="9">2C</strain>
    </source>
</reference>
<feature type="transmembrane region" description="Helical" evidence="7">
    <location>
        <begin position="208"/>
        <end position="227"/>
    </location>
</feature>
<evidence type="ECO:0000256" key="4">
    <source>
        <dbReference type="ARBA" id="ARBA00022989"/>
    </source>
</evidence>
<dbReference type="Gramene" id="KVH97912">
    <property type="protein sequence ID" value="KVH97912"/>
    <property type="gene ID" value="Ccrd_023871"/>
</dbReference>
<dbReference type="GO" id="GO:0016020">
    <property type="term" value="C:membrane"/>
    <property type="evidence" value="ECO:0007669"/>
    <property type="project" value="UniProtKB-SubCell"/>
</dbReference>
<organism evidence="9 10">
    <name type="scientific">Cynara cardunculus var. scolymus</name>
    <name type="common">Globe artichoke</name>
    <name type="synonym">Cynara scolymus</name>
    <dbReference type="NCBI Taxonomy" id="59895"/>
    <lineage>
        <taxon>Eukaryota</taxon>
        <taxon>Viridiplantae</taxon>
        <taxon>Streptophyta</taxon>
        <taxon>Embryophyta</taxon>
        <taxon>Tracheophyta</taxon>
        <taxon>Spermatophyta</taxon>
        <taxon>Magnoliopsida</taxon>
        <taxon>eudicotyledons</taxon>
        <taxon>Gunneridae</taxon>
        <taxon>Pentapetalae</taxon>
        <taxon>asterids</taxon>
        <taxon>campanulids</taxon>
        <taxon>Asterales</taxon>
        <taxon>Asteraceae</taxon>
        <taxon>Carduoideae</taxon>
        <taxon>Cardueae</taxon>
        <taxon>Carduinae</taxon>
        <taxon>Cynara</taxon>
    </lineage>
</organism>
<evidence type="ECO:0000256" key="5">
    <source>
        <dbReference type="ARBA" id="ARBA00023136"/>
    </source>
</evidence>
<dbReference type="InterPro" id="IPR009637">
    <property type="entry name" value="GPR107/GPR108-like"/>
</dbReference>
<evidence type="ECO:0000256" key="7">
    <source>
        <dbReference type="SAM" id="Phobius"/>
    </source>
</evidence>
<evidence type="ECO:0000256" key="2">
    <source>
        <dbReference type="ARBA" id="ARBA00022692"/>
    </source>
</evidence>
<feature type="transmembrane region" description="Helical" evidence="7">
    <location>
        <begin position="6"/>
        <end position="25"/>
    </location>
</feature>